<organism evidence="1 2">
    <name type="scientific">Gigaspora rosea</name>
    <dbReference type="NCBI Taxonomy" id="44941"/>
    <lineage>
        <taxon>Eukaryota</taxon>
        <taxon>Fungi</taxon>
        <taxon>Fungi incertae sedis</taxon>
        <taxon>Mucoromycota</taxon>
        <taxon>Glomeromycotina</taxon>
        <taxon>Glomeromycetes</taxon>
        <taxon>Diversisporales</taxon>
        <taxon>Gigasporaceae</taxon>
        <taxon>Gigaspora</taxon>
    </lineage>
</organism>
<dbReference type="EMBL" id="QKWP01000147">
    <property type="protein sequence ID" value="RIB26137.1"/>
    <property type="molecule type" value="Genomic_DNA"/>
</dbReference>
<dbReference type="AlphaFoldDB" id="A0A397VXS6"/>
<name>A0A397VXS6_9GLOM</name>
<proteinExistence type="predicted"/>
<comment type="caution">
    <text evidence="1">The sequence shown here is derived from an EMBL/GenBank/DDBJ whole genome shotgun (WGS) entry which is preliminary data.</text>
</comment>
<protein>
    <submittedName>
        <fullName evidence="1">Uncharacterized protein</fullName>
    </submittedName>
</protein>
<sequence length="61" mass="6971">MMNKFYFVTIIALVVILNVSISNARGTELIYLFLLNQSFCGVSVVRKHLNLLFDLLFAIFS</sequence>
<keyword evidence="2" id="KW-1185">Reference proteome</keyword>
<evidence type="ECO:0000313" key="1">
    <source>
        <dbReference type="EMBL" id="RIB26137.1"/>
    </source>
</evidence>
<gene>
    <name evidence="1" type="ORF">C2G38_326736</name>
</gene>
<reference evidence="1 2" key="1">
    <citation type="submission" date="2018-06" db="EMBL/GenBank/DDBJ databases">
        <title>Comparative genomics reveals the genomic features of Rhizophagus irregularis, R. cerebriforme, R. diaphanum and Gigaspora rosea, and their symbiotic lifestyle signature.</title>
        <authorList>
            <person name="Morin E."/>
            <person name="San Clemente H."/>
            <person name="Chen E.C.H."/>
            <person name="De La Providencia I."/>
            <person name="Hainaut M."/>
            <person name="Kuo A."/>
            <person name="Kohler A."/>
            <person name="Murat C."/>
            <person name="Tang N."/>
            <person name="Roy S."/>
            <person name="Loubradou J."/>
            <person name="Henrissat B."/>
            <person name="Grigoriev I.V."/>
            <person name="Corradi N."/>
            <person name="Roux C."/>
            <person name="Martin F.M."/>
        </authorList>
    </citation>
    <scope>NUCLEOTIDE SEQUENCE [LARGE SCALE GENOMIC DNA]</scope>
    <source>
        <strain evidence="1 2">DAOM 194757</strain>
    </source>
</reference>
<dbReference type="Proteomes" id="UP000266673">
    <property type="component" value="Unassembled WGS sequence"/>
</dbReference>
<accession>A0A397VXS6</accession>
<evidence type="ECO:0000313" key="2">
    <source>
        <dbReference type="Proteomes" id="UP000266673"/>
    </source>
</evidence>